<feature type="transmembrane region" description="Helical" evidence="11">
    <location>
        <begin position="369"/>
        <end position="390"/>
    </location>
</feature>
<accession>A0ABD3VUT6</accession>
<evidence type="ECO:0000259" key="13">
    <source>
        <dbReference type="PROSITE" id="PS50939"/>
    </source>
</evidence>
<dbReference type="Pfam" id="PF02014">
    <property type="entry name" value="Reeler"/>
    <property type="match status" value="1"/>
</dbReference>
<name>A0ABD3VUT6_SINWO</name>
<evidence type="ECO:0000259" key="14">
    <source>
        <dbReference type="PROSITE" id="PS51019"/>
    </source>
</evidence>
<feature type="domain" description="DOMON" evidence="12">
    <location>
        <begin position="206"/>
        <end position="325"/>
    </location>
</feature>
<dbReference type="PROSITE" id="PS50836">
    <property type="entry name" value="DOMON"/>
    <property type="match status" value="1"/>
</dbReference>
<keyword evidence="8" id="KW-0408">Iron</keyword>
<evidence type="ECO:0000256" key="3">
    <source>
        <dbReference type="ARBA" id="ARBA00009195"/>
    </source>
</evidence>
<dbReference type="PANTHER" id="PTHR46902:SF1">
    <property type="entry name" value="DOMON DOMAIN-CONTAINING PROTEIN FRRS1L"/>
    <property type="match status" value="1"/>
</dbReference>
<keyword evidence="4" id="KW-0813">Transport</keyword>
<dbReference type="Gene3D" id="2.60.40.4060">
    <property type="entry name" value="Reeler domain"/>
    <property type="match status" value="1"/>
</dbReference>
<evidence type="ECO:0000256" key="4">
    <source>
        <dbReference type="ARBA" id="ARBA00022448"/>
    </source>
</evidence>
<evidence type="ECO:0000259" key="12">
    <source>
        <dbReference type="PROSITE" id="PS50836"/>
    </source>
</evidence>
<dbReference type="SMART" id="SM00665">
    <property type="entry name" value="B561"/>
    <property type="match status" value="1"/>
</dbReference>
<evidence type="ECO:0000313" key="15">
    <source>
        <dbReference type="EMBL" id="KAL3864283.1"/>
    </source>
</evidence>
<dbReference type="InterPro" id="IPR042307">
    <property type="entry name" value="Reeler_sf"/>
</dbReference>
<feature type="transmembrane region" description="Helical" evidence="11">
    <location>
        <begin position="507"/>
        <end position="527"/>
    </location>
</feature>
<comment type="similarity">
    <text evidence="3">Belongs to the FRRS1 family.</text>
</comment>
<keyword evidence="7 11" id="KW-1133">Transmembrane helix</keyword>
<feature type="transmembrane region" description="Helical" evidence="11">
    <location>
        <begin position="443"/>
        <end position="462"/>
    </location>
</feature>
<reference evidence="15 16" key="1">
    <citation type="submission" date="2024-11" db="EMBL/GenBank/DDBJ databases">
        <title>Chromosome-level genome assembly of the freshwater bivalve Anodonta woodiana.</title>
        <authorList>
            <person name="Chen X."/>
        </authorList>
    </citation>
    <scope>NUCLEOTIDE SEQUENCE [LARGE SCALE GENOMIC DNA]</scope>
    <source>
        <strain evidence="15">MN2024</strain>
        <tissue evidence="15">Gills</tissue>
    </source>
</reference>
<organism evidence="15 16">
    <name type="scientific">Sinanodonta woodiana</name>
    <name type="common">Chinese pond mussel</name>
    <name type="synonym">Anodonta woodiana</name>
    <dbReference type="NCBI Taxonomy" id="1069815"/>
    <lineage>
        <taxon>Eukaryota</taxon>
        <taxon>Metazoa</taxon>
        <taxon>Spiralia</taxon>
        <taxon>Lophotrochozoa</taxon>
        <taxon>Mollusca</taxon>
        <taxon>Bivalvia</taxon>
        <taxon>Autobranchia</taxon>
        <taxon>Heteroconchia</taxon>
        <taxon>Palaeoheterodonta</taxon>
        <taxon>Unionida</taxon>
        <taxon>Unionoidea</taxon>
        <taxon>Unionidae</taxon>
        <taxon>Unioninae</taxon>
        <taxon>Sinanodonta</taxon>
    </lineage>
</organism>
<feature type="transmembrane region" description="Helical" evidence="11">
    <location>
        <begin position="411"/>
        <end position="431"/>
    </location>
</feature>
<dbReference type="Proteomes" id="UP001634394">
    <property type="component" value="Unassembled WGS sequence"/>
</dbReference>
<feature type="transmembrane region" description="Helical" evidence="11">
    <location>
        <begin position="483"/>
        <end position="501"/>
    </location>
</feature>
<dbReference type="InterPro" id="IPR042789">
    <property type="entry name" value="FRRS1L"/>
</dbReference>
<comment type="subcellular location">
    <subcellularLocation>
        <location evidence="2">Membrane</location>
        <topology evidence="2">Multi-pass membrane protein</topology>
    </subcellularLocation>
</comment>
<evidence type="ECO:0000256" key="2">
    <source>
        <dbReference type="ARBA" id="ARBA00004141"/>
    </source>
</evidence>
<evidence type="ECO:0000256" key="10">
    <source>
        <dbReference type="ARBA" id="ARBA00023180"/>
    </source>
</evidence>
<dbReference type="PANTHER" id="PTHR46902">
    <property type="entry name" value="DOMON DOMAIN-CONTAINING PROTEIN FRRS1L"/>
    <property type="match status" value="1"/>
</dbReference>
<dbReference type="InterPro" id="IPR006593">
    <property type="entry name" value="Cyt_b561/ferric_Rdtase_TM"/>
</dbReference>
<keyword evidence="10" id="KW-0325">Glycoprotein</keyword>
<dbReference type="InterPro" id="IPR002861">
    <property type="entry name" value="Reeler_dom"/>
</dbReference>
<dbReference type="CDD" id="cd08544">
    <property type="entry name" value="Reeler"/>
    <property type="match status" value="1"/>
</dbReference>
<feature type="transmembrane region" description="Helical" evidence="11">
    <location>
        <begin position="563"/>
        <end position="586"/>
    </location>
</feature>
<keyword evidence="6" id="KW-0249">Electron transport</keyword>
<dbReference type="AlphaFoldDB" id="A0ABD3VUT6"/>
<keyword evidence="5 11" id="KW-0812">Transmembrane</keyword>
<dbReference type="InterPro" id="IPR005018">
    <property type="entry name" value="DOMON_domain"/>
</dbReference>
<gene>
    <name evidence="15" type="ORF">ACJMK2_005979</name>
</gene>
<dbReference type="Gene3D" id="1.20.120.1770">
    <property type="match status" value="1"/>
</dbReference>
<feature type="domain" description="Cytochrome b561" evidence="13">
    <location>
        <begin position="337"/>
        <end position="533"/>
    </location>
</feature>
<sequence>MGGGVATKPLMIQISHEFSVGAPASTCLTMFPKHKSEKQTSESPFLVKLSPQTYIPGSYINVSVYSNDRRSYRGIQLRAFRQDGEPERSLGSFVQFQKTRQRFMIAGRMPRYQYSIVTHRNNDEVQMLEFTWKAPDQNVGNIIFVATVVEKYNLFWFNITTELRSGQPTPPRPMIEQITPEVKTIAWDQCGKTKGCFLYPRMCQGSDCYAAVSFRKNDDTIEFELLAEAEGYVSVGFSADTKMGEDETISCTAAGDRLTVQHGFNPLYYNALQYRTNLTDMEVQHRDGRIYCRFTRPMVSQTYGVGSGMYTFDLNNKYYIFLAWGRLYKGTDVMEKHVELPAVSDNVADFLSTVIMRGSSLPEKTRVHGSLMIVAWMLLVGIATVIARHFKSMFKSKKLLGTKIWFQIHRAAAVLAWTLTAISFIIIFVHVGGLTKLSATHGYVGIAVMAASSVQVLAGMLRPGLDSSIRPVFNWGHWFLGKSSHILSAVSLFLAFNSVIIPGTQKIFGTIVIAVWTGVQIAWEFLYEIKKCRNSGPFYEPQNPANFEIEKKNGTSGKTKCDMVLLGAYLFTLTVLVVVGLLSVLLF</sequence>
<dbReference type="Pfam" id="PF03188">
    <property type="entry name" value="Cytochrom_B561"/>
    <property type="match status" value="1"/>
</dbReference>
<dbReference type="PROSITE" id="PS51019">
    <property type="entry name" value="REELIN"/>
    <property type="match status" value="1"/>
</dbReference>
<dbReference type="Pfam" id="PF03351">
    <property type="entry name" value="DOMON"/>
    <property type="match status" value="1"/>
</dbReference>
<dbReference type="GO" id="GO:0016020">
    <property type="term" value="C:membrane"/>
    <property type="evidence" value="ECO:0007669"/>
    <property type="project" value="UniProtKB-SubCell"/>
</dbReference>
<proteinExistence type="inferred from homology"/>
<dbReference type="PROSITE" id="PS50939">
    <property type="entry name" value="CYTOCHROME_B561"/>
    <property type="match status" value="1"/>
</dbReference>
<protein>
    <recommendedName>
        <fullName evidence="17">Ferric-chelate reductase 1</fullName>
    </recommendedName>
</protein>
<evidence type="ECO:0000256" key="6">
    <source>
        <dbReference type="ARBA" id="ARBA00022982"/>
    </source>
</evidence>
<evidence type="ECO:0008006" key="17">
    <source>
        <dbReference type="Google" id="ProtNLM"/>
    </source>
</evidence>
<keyword evidence="16" id="KW-1185">Reference proteome</keyword>
<evidence type="ECO:0000256" key="8">
    <source>
        <dbReference type="ARBA" id="ARBA00023004"/>
    </source>
</evidence>
<evidence type="ECO:0000256" key="11">
    <source>
        <dbReference type="SAM" id="Phobius"/>
    </source>
</evidence>
<keyword evidence="9 11" id="KW-0472">Membrane</keyword>
<feature type="domain" description="Reelin" evidence="14">
    <location>
        <begin position="4"/>
        <end position="181"/>
    </location>
</feature>
<comment type="cofactor">
    <cofactor evidence="1">
        <name>heme b</name>
        <dbReference type="ChEBI" id="CHEBI:60344"/>
    </cofactor>
</comment>
<dbReference type="CDD" id="cd08760">
    <property type="entry name" value="Cyt_b561_FRRS1_like"/>
    <property type="match status" value="1"/>
</dbReference>
<evidence type="ECO:0000256" key="7">
    <source>
        <dbReference type="ARBA" id="ARBA00022989"/>
    </source>
</evidence>
<evidence type="ECO:0000256" key="5">
    <source>
        <dbReference type="ARBA" id="ARBA00022692"/>
    </source>
</evidence>
<evidence type="ECO:0000256" key="1">
    <source>
        <dbReference type="ARBA" id="ARBA00001970"/>
    </source>
</evidence>
<dbReference type="EMBL" id="JBJQND010000010">
    <property type="protein sequence ID" value="KAL3864283.1"/>
    <property type="molecule type" value="Genomic_DNA"/>
</dbReference>
<evidence type="ECO:0000256" key="9">
    <source>
        <dbReference type="ARBA" id="ARBA00023136"/>
    </source>
</evidence>
<dbReference type="CDD" id="cd09628">
    <property type="entry name" value="DOMON_SDR_2_like"/>
    <property type="match status" value="1"/>
</dbReference>
<evidence type="ECO:0000313" key="16">
    <source>
        <dbReference type="Proteomes" id="UP001634394"/>
    </source>
</evidence>
<comment type="caution">
    <text evidence="15">The sequence shown here is derived from an EMBL/GenBank/DDBJ whole genome shotgun (WGS) entry which is preliminary data.</text>
</comment>